<dbReference type="EMBL" id="JBBWWQ010000005">
    <property type="protein sequence ID" value="KAK8946464.1"/>
    <property type="molecule type" value="Genomic_DNA"/>
</dbReference>
<evidence type="ECO:0000259" key="6">
    <source>
        <dbReference type="PROSITE" id="PS50846"/>
    </source>
</evidence>
<keyword evidence="2" id="KW-0479">Metal-binding</keyword>
<dbReference type="PANTHER" id="PTHR45868">
    <property type="entry name" value="HEAVY METAL-ASSOCIATED ISOPRENYLATED PLANT PROTEIN 33-RELATED"/>
    <property type="match status" value="1"/>
</dbReference>
<dbReference type="SUPFAM" id="SSF55008">
    <property type="entry name" value="HMA, heavy metal-associated domain"/>
    <property type="match status" value="1"/>
</dbReference>
<evidence type="ECO:0000313" key="7">
    <source>
        <dbReference type="EMBL" id="KAK8946464.1"/>
    </source>
</evidence>
<keyword evidence="3" id="KW-0636">Prenylation</keyword>
<feature type="compositionally biased region" description="Basic and acidic residues" evidence="5">
    <location>
        <begin position="189"/>
        <end position="200"/>
    </location>
</feature>
<dbReference type="Proteomes" id="UP001418222">
    <property type="component" value="Unassembled WGS sequence"/>
</dbReference>
<keyword evidence="3" id="KW-0449">Lipoprotein</keyword>
<feature type="compositionally biased region" description="Basic and acidic residues" evidence="5">
    <location>
        <begin position="122"/>
        <end position="133"/>
    </location>
</feature>
<feature type="compositionally biased region" description="Basic and acidic residues" evidence="5">
    <location>
        <begin position="91"/>
        <end position="100"/>
    </location>
</feature>
<evidence type="ECO:0000256" key="4">
    <source>
        <dbReference type="ARBA" id="ARBA00024045"/>
    </source>
</evidence>
<proteinExistence type="inferred from homology"/>
<evidence type="ECO:0000256" key="3">
    <source>
        <dbReference type="ARBA" id="ARBA00023289"/>
    </source>
</evidence>
<dbReference type="GO" id="GO:0046872">
    <property type="term" value="F:metal ion binding"/>
    <property type="evidence" value="ECO:0007669"/>
    <property type="project" value="UniProtKB-KW"/>
</dbReference>
<accession>A0AAP0BP68</accession>
<keyword evidence="1" id="KW-0488">Methylation</keyword>
<feature type="region of interest" description="Disordered" evidence="5">
    <location>
        <begin position="76"/>
        <end position="200"/>
    </location>
</feature>
<evidence type="ECO:0000256" key="1">
    <source>
        <dbReference type="ARBA" id="ARBA00022481"/>
    </source>
</evidence>
<dbReference type="PANTHER" id="PTHR45868:SF80">
    <property type="entry name" value="F15K9.8-RELATED"/>
    <property type="match status" value="1"/>
</dbReference>
<feature type="domain" description="HMA" evidence="6">
    <location>
        <begin position="13"/>
        <end position="76"/>
    </location>
</feature>
<dbReference type="Gene3D" id="3.30.70.100">
    <property type="match status" value="1"/>
</dbReference>
<dbReference type="AlphaFoldDB" id="A0AAP0BP68"/>
<evidence type="ECO:0000313" key="8">
    <source>
        <dbReference type="Proteomes" id="UP001418222"/>
    </source>
</evidence>
<evidence type="ECO:0000256" key="2">
    <source>
        <dbReference type="ARBA" id="ARBA00022723"/>
    </source>
</evidence>
<gene>
    <name evidence="7" type="ORF">KSP39_PZI006350</name>
</gene>
<reference evidence="7 8" key="1">
    <citation type="journal article" date="2022" name="Nat. Plants">
        <title>Genomes of leafy and leafless Platanthera orchids illuminate the evolution of mycoheterotrophy.</title>
        <authorList>
            <person name="Li M.H."/>
            <person name="Liu K.W."/>
            <person name="Li Z."/>
            <person name="Lu H.C."/>
            <person name="Ye Q.L."/>
            <person name="Zhang D."/>
            <person name="Wang J.Y."/>
            <person name="Li Y.F."/>
            <person name="Zhong Z.M."/>
            <person name="Liu X."/>
            <person name="Yu X."/>
            <person name="Liu D.K."/>
            <person name="Tu X.D."/>
            <person name="Liu B."/>
            <person name="Hao Y."/>
            <person name="Liao X.Y."/>
            <person name="Jiang Y.T."/>
            <person name="Sun W.H."/>
            <person name="Chen J."/>
            <person name="Chen Y.Q."/>
            <person name="Ai Y."/>
            <person name="Zhai J.W."/>
            <person name="Wu S.S."/>
            <person name="Zhou Z."/>
            <person name="Hsiao Y.Y."/>
            <person name="Wu W.L."/>
            <person name="Chen Y.Y."/>
            <person name="Lin Y.F."/>
            <person name="Hsu J.L."/>
            <person name="Li C.Y."/>
            <person name="Wang Z.W."/>
            <person name="Zhao X."/>
            <person name="Zhong W.Y."/>
            <person name="Ma X.K."/>
            <person name="Ma L."/>
            <person name="Huang J."/>
            <person name="Chen G.Z."/>
            <person name="Huang M.Z."/>
            <person name="Huang L."/>
            <person name="Peng D.H."/>
            <person name="Luo Y.B."/>
            <person name="Zou S.Q."/>
            <person name="Chen S.P."/>
            <person name="Lan S."/>
            <person name="Tsai W.C."/>
            <person name="Van de Peer Y."/>
            <person name="Liu Z.J."/>
        </authorList>
    </citation>
    <scope>NUCLEOTIDE SEQUENCE [LARGE SCALE GENOMIC DNA]</scope>
    <source>
        <strain evidence="7">Lor287</strain>
    </source>
</reference>
<dbReference type="PROSITE" id="PS50846">
    <property type="entry name" value="HMA_2"/>
    <property type="match status" value="1"/>
</dbReference>
<dbReference type="FunFam" id="3.30.70.100:FF:000008">
    <property type="entry name" value="Copper transport protein ATOX1"/>
    <property type="match status" value="1"/>
</dbReference>
<feature type="compositionally biased region" description="Low complexity" evidence="5">
    <location>
        <begin position="101"/>
        <end position="113"/>
    </location>
</feature>
<name>A0AAP0BP68_9ASPA</name>
<comment type="caution">
    <text evidence="7">The sequence shown here is derived from an EMBL/GenBank/DDBJ whole genome shotgun (WGS) entry which is preliminary data.</text>
</comment>
<dbReference type="CDD" id="cd00371">
    <property type="entry name" value="HMA"/>
    <property type="match status" value="1"/>
</dbReference>
<organism evidence="7 8">
    <name type="scientific">Platanthera zijinensis</name>
    <dbReference type="NCBI Taxonomy" id="2320716"/>
    <lineage>
        <taxon>Eukaryota</taxon>
        <taxon>Viridiplantae</taxon>
        <taxon>Streptophyta</taxon>
        <taxon>Embryophyta</taxon>
        <taxon>Tracheophyta</taxon>
        <taxon>Spermatophyta</taxon>
        <taxon>Magnoliopsida</taxon>
        <taxon>Liliopsida</taxon>
        <taxon>Asparagales</taxon>
        <taxon>Orchidaceae</taxon>
        <taxon>Orchidoideae</taxon>
        <taxon>Orchideae</taxon>
        <taxon>Orchidinae</taxon>
        <taxon>Platanthera</taxon>
    </lineage>
</organism>
<dbReference type="Pfam" id="PF00403">
    <property type="entry name" value="HMA"/>
    <property type="match status" value="1"/>
</dbReference>
<protein>
    <recommendedName>
        <fullName evidence="6">HMA domain-containing protein</fullName>
    </recommendedName>
</protein>
<dbReference type="InterPro" id="IPR036163">
    <property type="entry name" value="HMA_dom_sf"/>
</dbReference>
<dbReference type="InterPro" id="IPR006121">
    <property type="entry name" value="HMA_dom"/>
</dbReference>
<feature type="compositionally biased region" description="Basic and acidic residues" evidence="5">
    <location>
        <begin position="163"/>
        <end position="172"/>
    </location>
</feature>
<evidence type="ECO:0000256" key="5">
    <source>
        <dbReference type="SAM" id="MobiDB-lite"/>
    </source>
</evidence>
<keyword evidence="8" id="KW-1185">Reference proteome</keyword>
<comment type="similarity">
    <text evidence="4">Belongs to the HIPP family.</text>
</comment>
<sequence length="312" mass="32853">MAPPPAGADLPEIQTVALKVSIHCEGCKKKVKKVLQRVEGVGHIDIDSKQNKVTVTGSANGESLIQKLCKYGKQAEIWPDSKPSAAGKSSGEPKEDENEKAASSASSTATVASPETEQQKQQPEKKQQAEESKPAPPPPAETTKTAPAVPSTAASGDVTASKDSIDAPELKPSEPPAKSEMPVLAADSDDSKKKGKKVEIAGDESAVSDTLAGINPPASYIMSYSTVRPSISYSHYAPSPAIPSSYTTYSGHPTPAMPSTYTTYSSYTSVPSHAPENYSTEYSYYGSMEAPAAAEGSYDMFNDENPNACNLM</sequence>